<proteinExistence type="predicted"/>
<keyword evidence="2" id="KW-1185">Reference proteome</keyword>
<dbReference type="AlphaFoldDB" id="H0E240"/>
<evidence type="ECO:0000313" key="1">
    <source>
        <dbReference type="EMBL" id="EHN12250.1"/>
    </source>
</evidence>
<dbReference type="InterPro" id="IPR009078">
    <property type="entry name" value="Ferritin-like_SF"/>
</dbReference>
<dbReference type="RefSeq" id="WP_007571285.1">
    <property type="nucleotide sequence ID" value="NZ_AGUD01000039.1"/>
</dbReference>
<dbReference type="InterPro" id="IPR006311">
    <property type="entry name" value="TAT_signal"/>
</dbReference>
<protein>
    <recommendedName>
        <fullName evidence="3">Ferritin-like domain-containing protein</fullName>
    </recommendedName>
</protein>
<evidence type="ECO:0000313" key="2">
    <source>
        <dbReference type="Proteomes" id="UP000005143"/>
    </source>
</evidence>
<dbReference type="Pfam" id="PF13668">
    <property type="entry name" value="Ferritin_2"/>
    <property type="match status" value="1"/>
</dbReference>
<gene>
    <name evidence="1" type="ORF">PAI11_08530</name>
</gene>
<evidence type="ECO:0008006" key="3">
    <source>
        <dbReference type="Google" id="ProtNLM"/>
    </source>
</evidence>
<dbReference type="SUPFAM" id="SSF47240">
    <property type="entry name" value="Ferritin-like"/>
    <property type="match status" value="1"/>
</dbReference>
<reference evidence="1 2" key="1">
    <citation type="journal article" date="2013" name="Biodegradation">
        <title>Quantitative proteomic analysis of ibuprofen-degrading Patulibacter sp. strain I11.</title>
        <authorList>
            <person name="Almeida B."/>
            <person name="Kjeldal H."/>
            <person name="Lolas I."/>
            <person name="Knudsen A.D."/>
            <person name="Carvalho G."/>
            <person name="Nielsen K.L."/>
            <person name="Barreto Crespo M.T."/>
            <person name="Stensballe A."/>
            <person name="Nielsen J.L."/>
        </authorList>
    </citation>
    <scope>NUCLEOTIDE SEQUENCE [LARGE SCALE GENOMIC DNA]</scope>
    <source>
        <strain evidence="1 2">I11</strain>
    </source>
</reference>
<sequence>MPHLVNLEQLDVDGDVRDVAESAGFDRSTFLRTGALAGAGLVAGASIFGLPSIAEAKISSKQSLANDIRILNYALTLEYLEAAFYEAAVAANDFASPELKQFAQVVAVHEAEHVAFLRKGLGKKAVKAPKLDMTAVAGAISKTSFGPTAVALEDTGVAAYAGQGPNIKTRGYVQAALSIHSVEARHAAWIRCILGGGAVGASPKSYPAPATFDKPRSESRTLKIVVGTGLLA</sequence>
<dbReference type="EMBL" id="AGUD01000039">
    <property type="protein sequence ID" value="EHN12250.1"/>
    <property type="molecule type" value="Genomic_DNA"/>
</dbReference>
<accession>H0E240</accession>
<organism evidence="1 2">
    <name type="scientific">Patulibacter medicamentivorans</name>
    <dbReference type="NCBI Taxonomy" id="1097667"/>
    <lineage>
        <taxon>Bacteria</taxon>
        <taxon>Bacillati</taxon>
        <taxon>Actinomycetota</taxon>
        <taxon>Thermoleophilia</taxon>
        <taxon>Solirubrobacterales</taxon>
        <taxon>Patulibacteraceae</taxon>
        <taxon>Patulibacter</taxon>
    </lineage>
</organism>
<comment type="caution">
    <text evidence="1">The sequence shown here is derived from an EMBL/GenBank/DDBJ whole genome shotgun (WGS) entry which is preliminary data.</text>
</comment>
<dbReference type="PROSITE" id="PS51318">
    <property type="entry name" value="TAT"/>
    <property type="match status" value="1"/>
</dbReference>
<dbReference type="OrthoDB" id="954262at2"/>
<dbReference type="Proteomes" id="UP000005143">
    <property type="component" value="Unassembled WGS sequence"/>
</dbReference>
<dbReference type="PATRIC" id="fig|1097667.3.peg.849"/>
<name>H0E240_9ACTN</name>